<reference evidence="1 2" key="1">
    <citation type="submission" date="2019-04" db="EMBL/GenBank/DDBJ databases">
        <authorList>
            <person name="Van Vliet M D."/>
        </authorList>
    </citation>
    <scope>NUCLEOTIDE SEQUENCE [LARGE SCALE GENOMIC DNA]</scope>
    <source>
        <strain evidence="1 2">F1</strain>
    </source>
</reference>
<protein>
    <recommendedName>
        <fullName evidence="3">Rubrerythrin diiron-binding domain-containing protein</fullName>
    </recommendedName>
</protein>
<proteinExistence type="predicted"/>
<evidence type="ECO:0008006" key="3">
    <source>
        <dbReference type="Google" id="ProtNLM"/>
    </source>
</evidence>
<dbReference type="AlphaFoldDB" id="A0A6C2TX09"/>
<dbReference type="Gene3D" id="1.20.1260.10">
    <property type="match status" value="1"/>
</dbReference>
<dbReference type="EMBL" id="CAAHFG010000001">
    <property type="protein sequence ID" value="VGO12210.1"/>
    <property type="molecule type" value="Genomic_DNA"/>
</dbReference>
<gene>
    <name evidence="1" type="ORF">PDESU_00761</name>
</gene>
<dbReference type="Proteomes" id="UP000366872">
    <property type="component" value="Unassembled WGS sequence"/>
</dbReference>
<dbReference type="SUPFAM" id="SSF47240">
    <property type="entry name" value="Ferritin-like"/>
    <property type="match status" value="1"/>
</dbReference>
<evidence type="ECO:0000313" key="2">
    <source>
        <dbReference type="Proteomes" id="UP000366872"/>
    </source>
</evidence>
<name>A0A6C2TX09_PONDE</name>
<evidence type="ECO:0000313" key="1">
    <source>
        <dbReference type="EMBL" id="VGO12210.1"/>
    </source>
</evidence>
<dbReference type="InterPro" id="IPR012347">
    <property type="entry name" value="Ferritin-like"/>
</dbReference>
<dbReference type="InterPro" id="IPR009078">
    <property type="entry name" value="Ferritin-like_SF"/>
</dbReference>
<organism evidence="1 2">
    <name type="scientific">Pontiella desulfatans</name>
    <dbReference type="NCBI Taxonomy" id="2750659"/>
    <lineage>
        <taxon>Bacteria</taxon>
        <taxon>Pseudomonadati</taxon>
        <taxon>Kiritimatiellota</taxon>
        <taxon>Kiritimatiellia</taxon>
        <taxon>Kiritimatiellales</taxon>
        <taxon>Pontiellaceae</taxon>
        <taxon>Pontiella</taxon>
    </lineage>
</organism>
<dbReference type="RefSeq" id="WP_136077901.1">
    <property type="nucleotide sequence ID" value="NZ_CAAHFG010000001.1"/>
</dbReference>
<sequence length="158" mass="18271">MEKNRLDELIEKSIALELNAAGLYKLFSEALPDDADFWWKLHLEEKSHASLIRAAKESFLKRGKFPYDIVADSIDELKKSNAKTLETIEKYKAVKPTRQEACKVAIALENESGECHYMKFMEKDAETVVETVFQQLNRGDKDHERRIREHLDSLAIES</sequence>
<keyword evidence="2" id="KW-1185">Reference proteome</keyword>
<accession>A0A6C2TX09</accession>